<dbReference type="RefSeq" id="WP_218475431.1">
    <property type="nucleotide sequence ID" value="NZ_BAABJN010000001.1"/>
</dbReference>
<keyword evidence="3" id="KW-1185">Reference proteome</keyword>
<feature type="domain" description="NACHT" evidence="1">
    <location>
        <begin position="290"/>
        <end position="627"/>
    </location>
</feature>
<dbReference type="Proteomes" id="UP000694257">
    <property type="component" value="Chromosome"/>
</dbReference>
<dbReference type="Pfam" id="PF05729">
    <property type="entry name" value="NACHT"/>
    <property type="match status" value="1"/>
</dbReference>
<reference evidence="2 3" key="1">
    <citation type="submission" date="2021-07" db="EMBL/GenBank/DDBJ databases">
        <title>Whole Genome Sequence of Nocardia Iowensis.</title>
        <authorList>
            <person name="Lamm A."/>
            <person name="Collins-Fairclough A.M."/>
            <person name="Bunk B."/>
            <person name="Sproer C."/>
        </authorList>
    </citation>
    <scope>NUCLEOTIDE SEQUENCE [LARGE SCALE GENOMIC DNA]</scope>
    <source>
        <strain evidence="2 3">NRRL 5646</strain>
    </source>
</reference>
<name>A0ABX8RUV2_NOCIO</name>
<gene>
    <name evidence="2" type="ORF">KV110_10215</name>
</gene>
<sequence>MSAELIAIRLGTALVGRAAHLLLAKQQGDQDRRSDMDGLIRRYIPGLRPQRSVQRQFEQIADSVADRLEPMLTHEFRGMDAGEHAAVVDAVIDAFENADLSDKVIFESNADSAQLARRIREAARPPVGLSAAGSALYEQLVAECCDCYVQIVRHLPVFTERAVAELLSRVDELGKDVREVLERLPKRSLYAPGGSDHDAAFRHEYLTLISRSLDEVELFSFAVEQPLRTKLSVAYVSLRVTTEPGGRWLRIPKDPALWRSPAPRTGIEAWQADEQETGGERVEAALSRKSRILLRGEAGSGKTTLLRWLATTAARASFTGELATWNGLVPVLLRLRSYASRELPKLHELLDDAAGLITSHMPNGWIDRLLTDGQILLLIDGVDELVPADRHRVREWITLLLHSYPTTRVVVTSRPIAARNDWLDEAGFAPVELERMTPTDLKAFIRQWHQAVEASGQRLPCPPLELPEYERALVASIQDRHHLLALATNPLLAAMLCSLHLSRNRQLPRNRMELYQIAVEMLVQRRDAERHIPAAQEVSLSLTDKLTVLRDLAWRLSDNNLNELDVVKATEYVTAKIASMRHLDVEPVRVMDYLLNRSGVLRSPAEGRIDFVHRTFQEYLAAGEAAAQDRMGNLISRAHLDAWRDTIIMAAGHANRSQRQELITGILELSVRNSANRREMCLLAASCMETIESISGELADRLDKSIARLVPPRSYEEGVSLASVGESILHHLPKTLGQLRSEEVSATIRTVAQIGGTAALRLLAAYAQDGRLTGQVALGEAWAYFDLDEYADQVLAKVPAEPGLRLQLVDPGQWKPATRLDNLKRLIIDYPTNLDDLAFGELPAVHVLRIKRLIGTNDLGALTVLPPDYPRHLTLNAVDSRVKAVNLATLATRTGLSTLELTGWEPLPPLTDVTLPTCLQSLGLGSVHPGYDLSFVVESGLRTLSLAGMHAHLPLAAVGCAAQLENLVLANCDLDAGFQPLPAVLPALQSLELRGTVLPYDLIFLADFPALTEIRLIDCIGPSNSAVNVASIPQPDPPRQLIVSVDGATRTTGAIASRDRIVYHRLPRGTTSD</sequence>
<proteinExistence type="predicted"/>
<organism evidence="2 3">
    <name type="scientific">Nocardia iowensis</name>
    <dbReference type="NCBI Taxonomy" id="204891"/>
    <lineage>
        <taxon>Bacteria</taxon>
        <taxon>Bacillati</taxon>
        <taxon>Actinomycetota</taxon>
        <taxon>Actinomycetes</taxon>
        <taxon>Mycobacteriales</taxon>
        <taxon>Nocardiaceae</taxon>
        <taxon>Nocardia</taxon>
    </lineage>
</organism>
<dbReference type="PANTHER" id="PTHR46844:SF1">
    <property type="entry name" value="SLR5058 PROTEIN"/>
    <property type="match status" value="1"/>
</dbReference>
<dbReference type="Pfam" id="PF22733">
    <property type="entry name" value="NNH1"/>
    <property type="match status" value="1"/>
</dbReference>
<dbReference type="EMBL" id="CP078145">
    <property type="protein sequence ID" value="QXN93419.1"/>
    <property type="molecule type" value="Genomic_DNA"/>
</dbReference>
<evidence type="ECO:0000313" key="2">
    <source>
        <dbReference type="EMBL" id="QXN93419.1"/>
    </source>
</evidence>
<protein>
    <submittedName>
        <fullName evidence="2">NACHT domain-containing protein</fullName>
    </submittedName>
</protein>
<evidence type="ECO:0000259" key="1">
    <source>
        <dbReference type="PROSITE" id="PS50837"/>
    </source>
</evidence>
<accession>A0ABX8RUV2</accession>
<dbReference type="PROSITE" id="PS50837">
    <property type="entry name" value="NACHT"/>
    <property type="match status" value="1"/>
</dbReference>
<dbReference type="PANTHER" id="PTHR46844">
    <property type="entry name" value="SLR5058 PROTEIN"/>
    <property type="match status" value="1"/>
</dbReference>
<dbReference type="InterPro" id="IPR054547">
    <property type="entry name" value="NNH1"/>
</dbReference>
<evidence type="ECO:0000313" key="3">
    <source>
        <dbReference type="Proteomes" id="UP000694257"/>
    </source>
</evidence>
<dbReference type="InterPro" id="IPR007111">
    <property type="entry name" value="NACHT_NTPase"/>
</dbReference>